<keyword evidence="2" id="KW-1185">Reference proteome</keyword>
<dbReference type="Gene3D" id="2.30.280.10">
    <property type="entry name" value="SRA-YDG"/>
    <property type="match status" value="1"/>
</dbReference>
<proteinExistence type="predicted"/>
<dbReference type="SUPFAM" id="SSF88697">
    <property type="entry name" value="PUA domain-like"/>
    <property type="match status" value="1"/>
</dbReference>
<sequence length="458" mass="52760">MSVLERFARQNHSLRARRDFKPRPVHISDDGRVTSLLSRQRDIMNQILSPTIKHFGLDGSNSLSFNRLSPSPRGQSPEALTSDESVGPIWNQKRLLDLSDSVRADMRDGNVFGPNAEKLSSFLEVALKDEERKYPSLDFETIEYARLDKLLAELLQFAENMKTSDLTPEVLLRFRVDVSEAKTLSRFWRRRFREQFFMINQHRCAILVEGGRLKDLAFNSSLDYDLGKWQTMKVTGPVSESEANLQFEPGHWWLNITCAERDGIVNSSLETPTKGCYGFTSLPLLTGTEELIGHNTVKYVREGRSPDMHIQLISQVGQKIRIIRGYKLKSIFAPVAGLRYDGLYTIRQYGCKLDNSVNKYRLELTLERAADQRSFESISKVPKPSQLDDWALYEKLEGDKVKLVEGESCYLQWKLKRQEEKADLEEWQRSRLFRASFSVPRGVGPGQQRLDRRVTQFL</sequence>
<dbReference type="InterPro" id="IPR015947">
    <property type="entry name" value="PUA-like_sf"/>
</dbReference>
<dbReference type="EMBL" id="JAWHQM010000006">
    <property type="protein sequence ID" value="KAK5627785.1"/>
    <property type="molecule type" value="Genomic_DNA"/>
</dbReference>
<reference evidence="1 2" key="1">
    <citation type="submission" date="2023-10" db="EMBL/GenBank/DDBJ databases">
        <title>Draft genome sequence of Xylaria bambusicola isolate GMP-LS, the root and basal stem rot pathogen of sugarcane in Indonesia.</title>
        <authorList>
            <person name="Selvaraj P."/>
            <person name="Muralishankar V."/>
            <person name="Muruganantham S."/>
            <person name="Sp S."/>
            <person name="Haryani S."/>
            <person name="Lau K.J.X."/>
            <person name="Naqvi N.I."/>
        </authorList>
    </citation>
    <scope>NUCLEOTIDE SEQUENCE [LARGE SCALE GENOMIC DNA]</scope>
    <source>
        <strain evidence="1">GMP-LS</strain>
    </source>
</reference>
<organism evidence="1 2">
    <name type="scientific">Xylaria bambusicola</name>
    <dbReference type="NCBI Taxonomy" id="326684"/>
    <lineage>
        <taxon>Eukaryota</taxon>
        <taxon>Fungi</taxon>
        <taxon>Dikarya</taxon>
        <taxon>Ascomycota</taxon>
        <taxon>Pezizomycotina</taxon>
        <taxon>Sordariomycetes</taxon>
        <taxon>Xylariomycetidae</taxon>
        <taxon>Xylariales</taxon>
        <taxon>Xylariaceae</taxon>
        <taxon>Xylaria</taxon>
    </lineage>
</organism>
<evidence type="ECO:0000313" key="1">
    <source>
        <dbReference type="EMBL" id="KAK5627785.1"/>
    </source>
</evidence>
<accession>A0AAN7YWE4</accession>
<evidence type="ECO:0008006" key="3">
    <source>
        <dbReference type="Google" id="ProtNLM"/>
    </source>
</evidence>
<protein>
    <recommendedName>
        <fullName evidence="3">YDG domain-containing protein</fullName>
    </recommendedName>
</protein>
<name>A0AAN7YWE4_9PEZI</name>
<evidence type="ECO:0000313" key="2">
    <source>
        <dbReference type="Proteomes" id="UP001305414"/>
    </source>
</evidence>
<comment type="caution">
    <text evidence="1">The sequence shown here is derived from an EMBL/GenBank/DDBJ whole genome shotgun (WGS) entry which is preliminary data.</text>
</comment>
<dbReference type="InterPro" id="IPR036987">
    <property type="entry name" value="SRA-YDG_sf"/>
</dbReference>
<dbReference type="Proteomes" id="UP001305414">
    <property type="component" value="Unassembled WGS sequence"/>
</dbReference>
<gene>
    <name evidence="1" type="ORF">RRF57_003500</name>
</gene>
<dbReference type="AlphaFoldDB" id="A0AAN7YWE4"/>